<keyword evidence="2" id="KW-1185">Reference proteome</keyword>
<evidence type="ECO:0000313" key="1">
    <source>
        <dbReference type="EMBL" id="GBM88983.1"/>
    </source>
</evidence>
<proteinExistence type="predicted"/>
<dbReference type="AlphaFoldDB" id="A0A4Y2JF91"/>
<gene>
    <name evidence="1" type="ORF">AVEN_196821_1</name>
</gene>
<comment type="caution">
    <text evidence="1">The sequence shown here is derived from an EMBL/GenBank/DDBJ whole genome shotgun (WGS) entry which is preliminary data.</text>
</comment>
<reference evidence="1 2" key="1">
    <citation type="journal article" date="2019" name="Sci. Rep.">
        <title>Orb-weaving spider Araneus ventricosus genome elucidates the spidroin gene catalogue.</title>
        <authorList>
            <person name="Kono N."/>
            <person name="Nakamura H."/>
            <person name="Ohtoshi R."/>
            <person name="Moran D.A.P."/>
            <person name="Shinohara A."/>
            <person name="Yoshida Y."/>
            <person name="Fujiwara M."/>
            <person name="Mori M."/>
            <person name="Tomita M."/>
            <person name="Arakawa K."/>
        </authorList>
    </citation>
    <scope>NUCLEOTIDE SEQUENCE [LARGE SCALE GENOMIC DNA]</scope>
</reference>
<dbReference type="EMBL" id="BGPR01003504">
    <property type="protein sequence ID" value="GBM88983.1"/>
    <property type="molecule type" value="Genomic_DNA"/>
</dbReference>
<name>A0A4Y2JF91_ARAVE</name>
<organism evidence="1 2">
    <name type="scientific">Araneus ventricosus</name>
    <name type="common">Orbweaver spider</name>
    <name type="synonym">Epeira ventricosa</name>
    <dbReference type="NCBI Taxonomy" id="182803"/>
    <lineage>
        <taxon>Eukaryota</taxon>
        <taxon>Metazoa</taxon>
        <taxon>Ecdysozoa</taxon>
        <taxon>Arthropoda</taxon>
        <taxon>Chelicerata</taxon>
        <taxon>Arachnida</taxon>
        <taxon>Araneae</taxon>
        <taxon>Araneomorphae</taxon>
        <taxon>Entelegynae</taxon>
        <taxon>Araneoidea</taxon>
        <taxon>Araneidae</taxon>
        <taxon>Araneus</taxon>
    </lineage>
</organism>
<accession>A0A4Y2JF91</accession>
<dbReference type="Proteomes" id="UP000499080">
    <property type="component" value="Unassembled WGS sequence"/>
</dbReference>
<evidence type="ECO:0000313" key="2">
    <source>
        <dbReference type="Proteomes" id="UP000499080"/>
    </source>
</evidence>
<protein>
    <submittedName>
        <fullName evidence="1">Uncharacterized protein</fullName>
    </submittedName>
</protein>
<sequence length="99" mass="10843">MGSGNRQIGPSFKVSSDLLFVDSLESDIVILLTVSTAFRFDGGRNMGNVNILFSSRSQHLIPAGLTSNISSDLRISAERWLRFLSRYNEASGYLVDLGS</sequence>